<evidence type="ECO:0000256" key="2">
    <source>
        <dbReference type="ARBA" id="ARBA00009695"/>
    </source>
</evidence>
<dbReference type="PANTHER" id="PTHR33602:SF1">
    <property type="entry name" value="REGULATORY PROTEIN RECX FAMILY PROTEIN"/>
    <property type="match status" value="1"/>
</dbReference>
<evidence type="ECO:0000256" key="3">
    <source>
        <dbReference type="ARBA" id="ARBA00018111"/>
    </source>
</evidence>
<accession>A0A2W5Z9I0</accession>
<dbReference type="Pfam" id="PF02631">
    <property type="entry name" value="RecX_HTH2"/>
    <property type="match status" value="1"/>
</dbReference>
<keyword evidence="4" id="KW-0963">Cytoplasm</keyword>
<gene>
    <name evidence="7" type="ORF">DLM65_04735</name>
</gene>
<reference evidence="7 8" key="1">
    <citation type="journal article" date="2017" name="Nature">
        <title>Atmospheric trace gases support primary production in Antarctic desert surface soil.</title>
        <authorList>
            <person name="Ji M."/>
            <person name="Greening C."/>
            <person name="Vanwonterghem I."/>
            <person name="Carere C.R."/>
            <person name="Bay S.K."/>
            <person name="Steen J.A."/>
            <person name="Montgomery K."/>
            <person name="Lines T."/>
            <person name="Beardall J."/>
            <person name="van Dorst J."/>
            <person name="Snape I."/>
            <person name="Stott M.B."/>
            <person name="Hugenholtz P."/>
            <person name="Ferrari B.C."/>
        </authorList>
    </citation>
    <scope>NUCLEOTIDE SEQUENCE [LARGE SCALE GENOMIC DNA]</scope>
    <source>
        <strain evidence="7">RRmetagenome_bin12</strain>
    </source>
</reference>
<dbReference type="PANTHER" id="PTHR33602">
    <property type="entry name" value="REGULATORY PROTEIN RECX FAMILY PROTEIN"/>
    <property type="match status" value="1"/>
</dbReference>
<evidence type="ECO:0000256" key="1">
    <source>
        <dbReference type="ARBA" id="ARBA00004496"/>
    </source>
</evidence>
<feature type="non-terminal residue" evidence="7">
    <location>
        <position position="1"/>
    </location>
</feature>
<comment type="caution">
    <text evidence="7">The sequence shown here is derived from an EMBL/GenBank/DDBJ whole genome shotgun (WGS) entry which is preliminary data.</text>
</comment>
<dbReference type="InterPro" id="IPR036388">
    <property type="entry name" value="WH-like_DNA-bd_sf"/>
</dbReference>
<dbReference type="Pfam" id="PF21981">
    <property type="entry name" value="RecX_HTH3"/>
    <property type="match status" value="1"/>
</dbReference>
<sequence length="114" mass="12322">GGWIDDQALAASVGAARRTHGYGRRRVAADLAARGITDDAVIAAALGDDGEAELQAARDAAMRLRRRFPSGRLGESELRRLAAALQRRGFNHDVIRSILRESDLADQLADLEDD</sequence>
<dbReference type="InterPro" id="IPR053924">
    <property type="entry name" value="RecX_HTH_2nd"/>
</dbReference>
<dbReference type="InterPro" id="IPR003783">
    <property type="entry name" value="Regulatory_RecX"/>
</dbReference>
<comment type="similarity">
    <text evidence="2">Belongs to the RecX family.</text>
</comment>
<protein>
    <recommendedName>
        <fullName evidence="3">Regulatory protein RecX</fullName>
    </recommendedName>
</protein>
<comment type="subcellular location">
    <subcellularLocation>
        <location evidence="1">Cytoplasm</location>
    </subcellularLocation>
</comment>
<feature type="domain" description="RecX second three-helical" evidence="5">
    <location>
        <begin position="5"/>
        <end position="44"/>
    </location>
</feature>
<organism evidence="7 8">
    <name type="scientific">Candidatus Aeolococcus gillhamiae</name>
    <dbReference type="NCBI Taxonomy" id="3127015"/>
    <lineage>
        <taxon>Bacteria</taxon>
        <taxon>Bacillati</taxon>
        <taxon>Candidatus Dormiibacterota</taxon>
        <taxon>Candidatus Dormibacteria</taxon>
        <taxon>Candidatus Aeolococcales</taxon>
        <taxon>Candidatus Aeolococcaceae</taxon>
        <taxon>Candidatus Aeolococcus</taxon>
    </lineage>
</organism>
<evidence type="ECO:0000259" key="5">
    <source>
        <dbReference type="Pfam" id="PF02631"/>
    </source>
</evidence>
<dbReference type="GO" id="GO:0006282">
    <property type="term" value="P:regulation of DNA repair"/>
    <property type="evidence" value="ECO:0007669"/>
    <property type="project" value="InterPro"/>
</dbReference>
<evidence type="ECO:0000259" key="6">
    <source>
        <dbReference type="Pfam" id="PF21981"/>
    </source>
</evidence>
<dbReference type="AlphaFoldDB" id="A0A2W5Z9I0"/>
<dbReference type="GO" id="GO:0005737">
    <property type="term" value="C:cytoplasm"/>
    <property type="evidence" value="ECO:0007669"/>
    <property type="project" value="UniProtKB-SubCell"/>
</dbReference>
<evidence type="ECO:0000313" key="8">
    <source>
        <dbReference type="Proteomes" id="UP000248724"/>
    </source>
</evidence>
<dbReference type="InterPro" id="IPR053925">
    <property type="entry name" value="RecX_HTH_3rd"/>
</dbReference>
<proteinExistence type="inferred from homology"/>
<feature type="domain" description="RecX third three-helical" evidence="6">
    <location>
        <begin position="51"/>
        <end position="99"/>
    </location>
</feature>
<dbReference type="EMBL" id="QHBU01000085">
    <property type="protein sequence ID" value="PZR82029.1"/>
    <property type="molecule type" value="Genomic_DNA"/>
</dbReference>
<dbReference type="Proteomes" id="UP000248724">
    <property type="component" value="Unassembled WGS sequence"/>
</dbReference>
<evidence type="ECO:0000256" key="4">
    <source>
        <dbReference type="ARBA" id="ARBA00022490"/>
    </source>
</evidence>
<name>A0A2W5Z9I0_9BACT</name>
<dbReference type="Gene3D" id="1.10.10.10">
    <property type="entry name" value="Winged helix-like DNA-binding domain superfamily/Winged helix DNA-binding domain"/>
    <property type="match status" value="2"/>
</dbReference>
<evidence type="ECO:0000313" key="7">
    <source>
        <dbReference type="EMBL" id="PZR82029.1"/>
    </source>
</evidence>